<evidence type="ECO:0000313" key="4">
    <source>
        <dbReference type="Proteomes" id="UP000838763"/>
    </source>
</evidence>
<reference evidence="3" key="1">
    <citation type="submission" date="2022-11" db="EMBL/GenBank/DDBJ databases">
        <authorList>
            <person name="Scott C."/>
            <person name="Bruce N."/>
        </authorList>
    </citation>
    <scope>NUCLEOTIDE SEQUENCE</scope>
</reference>
<dbReference type="Proteomes" id="UP000838763">
    <property type="component" value="Unassembled WGS sequence"/>
</dbReference>
<dbReference type="EMBL" id="CALLCH030000021">
    <property type="protein sequence ID" value="CAI4220116.1"/>
    <property type="molecule type" value="Genomic_DNA"/>
</dbReference>
<proteinExistence type="predicted"/>
<dbReference type="PANTHER" id="PTHR35041">
    <property type="entry name" value="MEDIATOR OF RNA POLYMERASE II TRANSCRIPTION SUBUNIT 1"/>
    <property type="match status" value="1"/>
</dbReference>
<accession>A0A9P1HCP1</accession>
<feature type="compositionally biased region" description="Low complexity" evidence="1">
    <location>
        <begin position="1"/>
        <end position="15"/>
    </location>
</feature>
<keyword evidence="2" id="KW-1133">Transmembrane helix</keyword>
<keyword evidence="2" id="KW-0472">Membrane</keyword>
<dbReference type="PANTHER" id="PTHR35041:SF3">
    <property type="entry name" value="FORMYLMETHIONINE DEFORMYLASE-LIKE PROTEIN"/>
    <property type="match status" value="1"/>
</dbReference>
<feature type="region of interest" description="Disordered" evidence="1">
    <location>
        <begin position="1"/>
        <end position="204"/>
    </location>
</feature>
<feature type="compositionally biased region" description="Pro residues" evidence="1">
    <location>
        <begin position="55"/>
        <end position="71"/>
    </location>
</feature>
<organism evidence="3 4">
    <name type="scientific">Parascedosporium putredinis</name>
    <dbReference type="NCBI Taxonomy" id="1442378"/>
    <lineage>
        <taxon>Eukaryota</taxon>
        <taxon>Fungi</taxon>
        <taxon>Dikarya</taxon>
        <taxon>Ascomycota</taxon>
        <taxon>Pezizomycotina</taxon>
        <taxon>Sordariomycetes</taxon>
        <taxon>Hypocreomycetidae</taxon>
        <taxon>Microascales</taxon>
        <taxon>Microascaceae</taxon>
        <taxon>Parascedosporium</taxon>
    </lineage>
</organism>
<feature type="compositionally biased region" description="Pro residues" evidence="1">
    <location>
        <begin position="189"/>
        <end position="200"/>
    </location>
</feature>
<feature type="transmembrane region" description="Helical" evidence="2">
    <location>
        <begin position="665"/>
        <end position="687"/>
    </location>
</feature>
<feature type="transmembrane region" description="Helical" evidence="2">
    <location>
        <begin position="263"/>
        <end position="282"/>
    </location>
</feature>
<sequence length="763" mass="84219">MDSFSSRSFSQRSFSGTPKRERSELEPRPRPAPDRPQARHQPGIPDRRRPGLPGGSPPWSPNAIPPSPSPPGTATHFTFSSPPRNATRQRSTSPPDAQHYQSTTTTNTPAAAAAAAAAAAPDARPRPSPLQFNPPGPRDPHQGYHGPLHGPLHHAGLRVPYNNRTNSDNLLLASPPPTIAPRPRGTAPSPTPPRSPPLPAPTGRVTRFQRYWKPHYNMFFLLLRVWMTVRRKVLTVAAVDGLFAATEDLTALFNFELFKEAKLAMVLVIYVWLTPLIVIFASETLAVQPQTMTEETTCPSVRSLNFGQEDNNDWRVANYIDGLPEASVSYWNITSKSEDATDPDVFDYWSGPSQPLEQIATLAAFLGGPVAREDAATQACGVGWNCTFTVHFVAPGYKCTELANGVGSEVKKLDGGEYPDQLMDSGDAGIPFSPPPFPKNLGAFRTEPVIWVGYASVEDPTQKQPESQSDPAWATAFTPKIFACEHYETEYEVEFHYVSLQQETKIKSRKYLNRIVDTVFQRGDPADDGTYDNTTAVPEDNYVRPSDGMARYRRIAAYHALGTQLRRFVNGTIHEPAKILKTKASQTRLIDIHSYLPAGDLMADIASFYEDIILSLLSKPQFLSVVWAASPQESSGHRKADKSPQYPCVRHRTSNHYVYHVADLWAVYTIAIFLALVATAFGMMAIWEEGTSRDTRFSSVAAATRGSALEKIPFGPEGEMRTRARRIKIGYGVLDRGNYGFGVEGEVLQGAGIRRSAQTFRLV</sequence>
<feature type="compositionally biased region" description="Pro residues" evidence="1">
    <location>
        <begin position="126"/>
        <end position="137"/>
    </location>
</feature>
<gene>
    <name evidence="3" type="ORF">PPNO1_LOCUS9656</name>
</gene>
<protein>
    <submittedName>
        <fullName evidence="3">Uncharacterized protein</fullName>
    </submittedName>
</protein>
<dbReference type="AlphaFoldDB" id="A0A9P1HCP1"/>
<name>A0A9P1HCP1_9PEZI</name>
<evidence type="ECO:0000256" key="1">
    <source>
        <dbReference type="SAM" id="MobiDB-lite"/>
    </source>
</evidence>
<feature type="compositionally biased region" description="Basic and acidic residues" evidence="1">
    <location>
        <begin position="18"/>
        <end position="37"/>
    </location>
</feature>
<evidence type="ECO:0000313" key="3">
    <source>
        <dbReference type="EMBL" id="CAI4220116.1"/>
    </source>
</evidence>
<dbReference type="OrthoDB" id="5340195at2759"/>
<feature type="compositionally biased region" description="Polar residues" evidence="1">
    <location>
        <begin position="75"/>
        <end position="109"/>
    </location>
</feature>
<keyword evidence="4" id="KW-1185">Reference proteome</keyword>
<keyword evidence="2" id="KW-0812">Transmembrane</keyword>
<feature type="compositionally biased region" description="Low complexity" evidence="1">
    <location>
        <begin position="110"/>
        <end position="120"/>
    </location>
</feature>
<evidence type="ECO:0000256" key="2">
    <source>
        <dbReference type="SAM" id="Phobius"/>
    </source>
</evidence>
<comment type="caution">
    <text evidence="3">The sequence shown here is derived from an EMBL/GenBank/DDBJ whole genome shotgun (WGS) entry which is preliminary data.</text>
</comment>